<gene>
    <name evidence="4" type="primary">hypA</name>
    <name evidence="5" type="ORF">bsdtw1_04374</name>
</gene>
<comment type="similarity">
    <text evidence="4">Belongs to the HypA/HybF family.</text>
</comment>
<dbReference type="PANTHER" id="PTHR34535:SF3">
    <property type="entry name" value="HYDROGENASE MATURATION FACTOR HYPA"/>
    <property type="match status" value="1"/>
</dbReference>
<reference evidence="5 6" key="1">
    <citation type="submission" date="2020-07" db="EMBL/GenBank/DDBJ databases">
        <title>A new beta-1,3-glucan-decomposing anaerobic bacterium isolated from anoxic soil subjected to biological soil disinfestation.</title>
        <authorList>
            <person name="Ueki A."/>
            <person name="Tonouchi A."/>
        </authorList>
    </citation>
    <scope>NUCLEOTIDE SEQUENCE [LARGE SCALE GENOMIC DNA]</scope>
    <source>
        <strain evidence="5 6">TW1</strain>
    </source>
</reference>
<dbReference type="NCBIfam" id="TIGR00100">
    <property type="entry name" value="hypA"/>
    <property type="match status" value="1"/>
</dbReference>
<dbReference type="Pfam" id="PF01155">
    <property type="entry name" value="HypA"/>
    <property type="match status" value="1"/>
</dbReference>
<sequence>MHEVSIIQEVINITQNTAAENNMKRVDKITLKIGELSGAMIDSLVFAFNIIRQGTLVETSELEFIKVEAKAKCDNCDIIFKIDHFNRLCPTCNEFSNNVISGYELYIETIEGE</sequence>
<proteinExistence type="inferred from homology"/>
<dbReference type="RefSeq" id="WP_183279494.1">
    <property type="nucleotide sequence ID" value="NZ_BLZR01000001.1"/>
</dbReference>
<dbReference type="HAMAP" id="MF_00213">
    <property type="entry name" value="HypA_HybF"/>
    <property type="match status" value="1"/>
</dbReference>
<dbReference type="InterPro" id="IPR000688">
    <property type="entry name" value="HypA/HybF"/>
</dbReference>
<comment type="caution">
    <text evidence="5">The sequence shown here is derived from an EMBL/GenBank/DDBJ whole genome shotgun (WGS) entry which is preliminary data.</text>
</comment>
<feature type="binding site" evidence="4">
    <location>
        <position position="76"/>
    </location>
    <ligand>
        <name>Zn(2+)</name>
        <dbReference type="ChEBI" id="CHEBI:29105"/>
    </ligand>
</feature>
<keyword evidence="2 4" id="KW-0479">Metal-binding</keyword>
<dbReference type="GO" id="GO:0016151">
    <property type="term" value="F:nickel cation binding"/>
    <property type="evidence" value="ECO:0007669"/>
    <property type="project" value="UniProtKB-UniRule"/>
</dbReference>
<evidence type="ECO:0000256" key="2">
    <source>
        <dbReference type="ARBA" id="ARBA00022723"/>
    </source>
</evidence>
<evidence type="ECO:0000313" key="6">
    <source>
        <dbReference type="Proteomes" id="UP000580568"/>
    </source>
</evidence>
<evidence type="ECO:0000256" key="1">
    <source>
        <dbReference type="ARBA" id="ARBA00022596"/>
    </source>
</evidence>
<evidence type="ECO:0000256" key="4">
    <source>
        <dbReference type="HAMAP-Rule" id="MF_00213"/>
    </source>
</evidence>
<comment type="function">
    <text evidence="4">Involved in the maturation of [NiFe] hydrogenases. Required for nickel insertion into the metal center of the hydrogenase.</text>
</comment>
<protein>
    <recommendedName>
        <fullName evidence="4">Hydrogenase maturation factor HypA</fullName>
    </recommendedName>
</protein>
<organism evidence="5 6">
    <name type="scientific">Clostridium fungisolvens</name>
    <dbReference type="NCBI Taxonomy" id="1604897"/>
    <lineage>
        <taxon>Bacteria</taxon>
        <taxon>Bacillati</taxon>
        <taxon>Bacillota</taxon>
        <taxon>Clostridia</taxon>
        <taxon>Eubacteriales</taxon>
        <taxon>Clostridiaceae</taxon>
        <taxon>Clostridium</taxon>
    </lineage>
</organism>
<dbReference type="GO" id="GO:0051604">
    <property type="term" value="P:protein maturation"/>
    <property type="evidence" value="ECO:0007669"/>
    <property type="project" value="InterPro"/>
</dbReference>
<keyword evidence="6" id="KW-1185">Reference proteome</keyword>
<dbReference type="EMBL" id="BLZR01000001">
    <property type="protein sequence ID" value="GFP78180.1"/>
    <property type="molecule type" value="Genomic_DNA"/>
</dbReference>
<feature type="binding site" evidence="4">
    <location>
        <position position="92"/>
    </location>
    <ligand>
        <name>Zn(2+)</name>
        <dbReference type="ChEBI" id="CHEBI:29105"/>
    </ligand>
</feature>
<feature type="binding site" evidence="4">
    <location>
        <position position="89"/>
    </location>
    <ligand>
        <name>Zn(2+)</name>
        <dbReference type="ChEBI" id="CHEBI:29105"/>
    </ligand>
</feature>
<dbReference type="Gene3D" id="3.30.2320.80">
    <property type="match status" value="1"/>
</dbReference>
<dbReference type="PANTHER" id="PTHR34535">
    <property type="entry name" value="HYDROGENASE MATURATION FACTOR HYPA"/>
    <property type="match status" value="1"/>
</dbReference>
<evidence type="ECO:0000256" key="3">
    <source>
        <dbReference type="ARBA" id="ARBA00022833"/>
    </source>
</evidence>
<dbReference type="Proteomes" id="UP000580568">
    <property type="component" value="Unassembled WGS sequence"/>
</dbReference>
<feature type="binding site" evidence="4">
    <location>
        <position position="73"/>
    </location>
    <ligand>
        <name>Zn(2+)</name>
        <dbReference type="ChEBI" id="CHEBI:29105"/>
    </ligand>
</feature>
<keyword evidence="1 4" id="KW-0533">Nickel</keyword>
<dbReference type="GO" id="GO:0008270">
    <property type="term" value="F:zinc ion binding"/>
    <property type="evidence" value="ECO:0007669"/>
    <property type="project" value="UniProtKB-UniRule"/>
</dbReference>
<accession>A0A6V8SMT7</accession>
<evidence type="ECO:0000313" key="5">
    <source>
        <dbReference type="EMBL" id="GFP78180.1"/>
    </source>
</evidence>
<dbReference type="PIRSF" id="PIRSF004761">
    <property type="entry name" value="Hydrgn_mat_HypA"/>
    <property type="match status" value="1"/>
</dbReference>
<keyword evidence="3 4" id="KW-0862">Zinc</keyword>
<dbReference type="AlphaFoldDB" id="A0A6V8SMT7"/>
<feature type="binding site" evidence="4">
    <location>
        <position position="2"/>
    </location>
    <ligand>
        <name>Ni(2+)</name>
        <dbReference type="ChEBI" id="CHEBI:49786"/>
    </ligand>
</feature>
<name>A0A6V8SMT7_9CLOT</name>